<proteinExistence type="predicted"/>
<dbReference type="GO" id="GO:0003824">
    <property type="term" value="F:catalytic activity"/>
    <property type="evidence" value="ECO:0007669"/>
    <property type="project" value="TreeGrafter"/>
</dbReference>
<dbReference type="EMBL" id="CADCVX010000308">
    <property type="protein sequence ID" value="CAA9510523.1"/>
    <property type="molecule type" value="Genomic_DNA"/>
</dbReference>
<dbReference type="AlphaFoldDB" id="A0A6J4T077"/>
<dbReference type="PROSITE" id="PS51725">
    <property type="entry name" value="ABM"/>
    <property type="match status" value="1"/>
</dbReference>
<reference evidence="2" key="1">
    <citation type="submission" date="2020-02" db="EMBL/GenBank/DDBJ databases">
        <authorList>
            <person name="Meier V. D."/>
        </authorList>
    </citation>
    <scope>NUCLEOTIDE SEQUENCE</scope>
    <source>
        <strain evidence="2">AVDCRST_MAG91</strain>
    </source>
</reference>
<protein>
    <recommendedName>
        <fullName evidence="1">ABM domain-containing protein</fullName>
    </recommendedName>
</protein>
<dbReference type="InterPro" id="IPR011008">
    <property type="entry name" value="Dimeric_a/b-barrel"/>
</dbReference>
<dbReference type="PANTHER" id="PTHR33336">
    <property type="entry name" value="QUINOL MONOOXYGENASE YGIN-RELATED"/>
    <property type="match status" value="1"/>
</dbReference>
<evidence type="ECO:0000313" key="2">
    <source>
        <dbReference type="EMBL" id="CAA9510523.1"/>
    </source>
</evidence>
<dbReference type="InterPro" id="IPR007138">
    <property type="entry name" value="ABM_dom"/>
</dbReference>
<dbReference type="InterPro" id="IPR050744">
    <property type="entry name" value="AI-2_Isomerase_LsrG"/>
</dbReference>
<dbReference type="Pfam" id="PF03992">
    <property type="entry name" value="ABM"/>
    <property type="match status" value="1"/>
</dbReference>
<sequence>MSYAVWAEVPIKSEHFEAACEAVADIVVETRGEAGCHRFEPYRAADGSPTVLIHERWNDRAAFDFHHAQDYTRAVYRKYEDWLSGPVRIRELSDLSER</sequence>
<organism evidence="2">
    <name type="scientific">uncultured Sphingomonadaceae bacterium</name>
    <dbReference type="NCBI Taxonomy" id="169976"/>
    <lineage>
        <taxon>Bacteria</taxon>
        <taxon>Pseudomonadati</taxon>
        <taxon>Pseudomonadota</taxon>
        <taxon>Alphaproteobacteria</taxon>
        <taxon>Sphingomonadales</taxon>
        <taxon>Sphingomonadaceae</taxon>
        <taxon>environmental samples</taxon>
    </lineage>
</organism>
<name>A0A6J4T077_9SPHN</name>
<gene>
    <name evidence="2" type="ORF">AVDCRST_MAG91-1600</name>
</gene>
<dbReference type="SUPFAM" id="SSF54909">
    <property type="entry name" value="Dimeric alpha+beta barrel"/>
    <property type="match status" value="1"/>
</dbReference>
<dbReference type="PANTHER" id="PTHR33336:SF3">
    <property type="entry name" value="ABM DOMAIN-CONTAINING PROTEIN"/>
    <property type="match status" value="1"/>
</dbReference>
<evidence type="ECO:0000259" key="1">
    <source>
        <dbReference type="PROSITE" id="PS51725"/>
    </source>
</evidence>
<feature type="domain" description="ABM" evidence="1">
    <location>
        <begin position="3"/>
        <end position="92"/>
    </location>
</feature>
<accession>A0A6J4T077</accession>
<dbReference type="Gene3D" id="3.30.70.100">
    <property type="match status" value="1"/>
</dbReference>